<feature type="domain" description="SD-repeat containing protein B" evidence="6">
    <location>
        <begin position="538"/>
        <end position="625"/>
    </location>
</feature>
<feature type="domain" description="GEVED" evidence="7">
    <location>
        <begin position="1975"/>
        <end position="2052"/>
    </location>
</feature>
<protein>
    <submittedName>
        <fullName evidence="8">Uncharacterized protein</fullName>
    </submittedName>
</protein>
<dbReference type="Pfam" id="PF17210">
    <property type="entry name" value="SdrD_B"/>
    <property type="match status" value="6"/>
</dbReference>
<keyword evidence="2" id="KW-0964">Secreted</keyword>
<evidence type="ECO:0000259" key="7">
    <source>
        <dbReference type="Pfam" id="PF20009"/>
    </source>
</evidence>
<evidence type="ECO:0000256" key="2">
    <source>
        <dbReference type="ARBA" id="ARBA00022525"/>
    </source>
</evidence>
<feature type="domain" description="SD-repeat containing protein B" evidence="6">
    <location>
        <begin position="1372"/>
        <end position="1488"/>
    </location>
</feature>
<feature type="domain" description="SD-repeat containing protein B" evidence="6">
    <location>
        <begin position="1492"/>
        <end position="1588"/>
    </location>
</feature>
<proteinExistence type="predicted"/>
<name>A0A0P6Y037_9CHLR</name>
<comment type="caution">
    <text evidence="8">The sequence shown here is derived from an EMBL/GenBank/DDBJ whole genome shotgun (WGS) entry which is preliminary data.</text>
</comment>
<dbReference type="EMBL" id="LGKN01000003">
    <property type="protein sequence ID" value="KPL89184.1"/>
    <property type="molecule type" value="Genomic_DNA"/>
</dbReference>
<evidence type="ECO:0000256" key="1">
    <source>
        <dbReference type="ARBA" id="ARBA00004613"/>
    </source>
</evidence>
<comment type="subcellular location">
    <subcellularLocation>
        <location evidence="1">Secreted</location>
    </subcellularLocation>
</comment>
<dbReference type="InterPro" id="IPR018247">
    <property type="entry name" value="EF_Hand_1_Ca_BS"/>
</dbReference>
<feature type="transmembrane region" description="Helical" evidence="5">
    <location>
        <begin position="2074"/>
        <end position="2092"/>
    </location>
</feature>
<dbReference type="PANTHER" id="PTHR23303">
    <property type="entry name" value="CARBOXYPEPTIDASE REGULATORY REGION-CONTAINING"/>
    <property type="match status" value="1"/>
</dbReference>
<dbReference type="GO" id="GO:0005576">
    <property type="term" value="C:extracellular region"/>
    <property type="evidence" value="ECO:0007669"/>
    <property type="project" value="UniProtKB-SubCell"/>
</dbReference>
<organism evidence="8 9">
    <name type="scientific">Ardenticatena maritima</name>
    <dbReference type="NCBI Taxonomy" id="872965"/>
    <lineage>
        <taxon>Bacteria</taxon>
        <taxon>Bacillati</taxon>
        <taxon>Chloroflexota</taxon>
        <taxon>Ardenticatenia</taxon>
        <taxon>Ardenticatenales</taxon>
        <taxon>Ardenticatenaceae</taxon>
        <taxon>Ardenticatena</taxon>
    </lineage>
</organism>
<dbReference type="InterPro" id="IPR013783">
    <property type="entry name" value="Ig-like_fold"/>
</dbReference>
<keyword evidence="5" id="KW-0812">Transmembrane</keyword>
<evidence type="ECO:0000256" key="3">
    <source>
        <dbReference type="ARBA" id="ARBA00022729"/>
    </source>
</evidence>
<dbReference type="InterPro" id="IPR033764">
    <property type="entry name" value="Sdr_B"/>
</dbReference>
<dbReference type="OrthoDB" id="134442at2"/>
<evidence type="ECO:0000313" key="8">
    <source>
        <dbReference type="EMBL" id="KPL89184.1"/>
    </source>
</evidence>
<dbReference type="Pfam" id="PF20009">
    <property type="entry name" value="GEVED"/>
    <property type="match status" value="1"/>
</dbReference>
<reference evidence="8 9" key="1">
    <citation type="submission" date="2015-07" db="EMBL/GenBank/DDBJ databases">
        <title>Whole genome sequence of Ardenticatena maritima DSM 23922.</title>
        <authorList>
            <person name="Hemp J."/>
            <person name="Ward L.M."/>
            <person name="Pace L.A."/>
            <person name="Fischer W.W."/>
        </authorList>
    </citation>
    <scope>NUCLEOTIDE SEQUENCE [LARGE SCALE GENOMIC DNA]</scope>
    <source>
        <strain evidence="8 9">110S</strain>
    </source>
</reference>
<dbReference type="PATRIC" id="fig|872965.6.peg.218"/>
<evidence type="ECO:0000256" key="5">
    <source>
        <dbReference type="SAM" id="Phobius"/>
    </source>
</evidence>
<dbReference type="Proteomes" id="UP000050502">
    <property type="component" value="Unassembled WGS sequence"/>
</dbReference>
<dbReference type="PROSITE" id="PS00018">
    <property type="entry name" value="EF_HAND_1"/>
    <property type="match status" value="1"/>
</dbReference>
<dbReference type="Gene3D" id="2.60.40.10">
    <property type="entry name" value="Immunoglobulins"/>
    <property type="match status" value="8"/>
</dbReference>
<feature type="region of interest" description="Disordered" evidence="4">
    <location>
        <begin position="1915"/>
        <end position="1953"/>
    </location>
</feature>
<dbReference type="InterPro" id="IPR051417">
    <property type="entry name" value="SDr/BOS_complex"/>
</dbReference>
<keyword evidence="5" id="KW-1133">Transmembrane helix</keyword>
<accession>A0A0P6Y037</accession>
<keyword evidence="5" id="KW-0472">Membrane</keyword>
<dbReference type="RefSeq" id="WP_054493867.1">
    <property type="nucleotide sequence ID" value="NZ_BBZA01000226.1"/>
</dbReference>
<evidence type="ECO:0000256" key="4">
    <source>
        <dbReference type="SAM" id="MobiDB-lite"/>
    </source>
</evidence>
<dbReference type="InterPro" id="IPR045474">
    <property type="entry name" value="GEVED"/>
</dbReference>
<feature type="domain" description="SD-repeat containing protein B" evidence="6">
    <location>
        <begin position="1136"/>
        <end position="1243"/>
    </location>
</feature>
<sequence length="2096" mass="218985">MRSRRAVFVFFLLVGVLWTFVHMTPLHSAGTLSVEIIAAPNLVVDSNVLTPATYAPKVATVIGKFCNTGTTPITSATAYIGDYTGSGSLLGTPGVYPSKTNPTVGGLTYSGTYVFIHLGGSADAARSLGTLNPGQCKYQYWSFEYPHLAVNDADGSTIPTWGTSVKPDDDLSLDFDMWAIGSDGVSTLSANATHTATMRNEISAMANKIKPNGNPPGKWFNTDTSTVYPGQIITTNGVLYRLGNVNQGFDNNNDGVPDYNAWLQPFGDPSYDPSCFRLIGARGVLTVTRSGGNPDLIIPFEHTLYFTDLPSDNTDVRGEVYYTFQALRGPCVVPISPYQEVASGSDNEKFNGDYGTGVPFPMSYAPTVTLSKSAPGTQAENTTFTYSIPFENTSSTTQAGLVLSSGEYTGTLMISDTVPIGLTYVGGSAAANNTIPAGNSVTIRYSTDGGQTWSNTDPGNATSTSTNPVVIQWWLDAPLDVQGSGKNSGTVTFQATIPSGYIAGGGDPFVENCTTGHFGDAPSFAQACATTLVEGTNSIGDFVWQDDDGDGIQDTGESGISGVQVSLYWDRNGDGTLDSNDVLISTQDTDANGNYDFANLPDGNYLVQVNTTDADLPTGYGPTTTTTWPVSVSGSQDYNDADFGFGPILQIAKTLNTFDPAYNGELITFTISLNNLLPGDGTSNGACQYPVWATIAIPDSSGTPPGGNSANAQWINPNNALTPPDGEYASTNLSDNADLLGLSGFNTAGKLGNITSVKVMAYVKELKDLQSGDTFEIRVYRNDSTYETFTFDGTTDFTGPAGTIYTFESTVTPPAGGWTWADFQNNVTEAQLYANKGTGNVNGDIGVDAIAFVITTDQTCGGADSTIVTLPLTDTYDADILEFVRANPAPASATTSGTPPNSVGTLTWENLGPLYAGGRRNVQVVFRALDTASPTPTTNTATVTNAYLANGKRANDDSDTATVEIKTSGSIAGTIWADTNGTTGWAGTTGYDGSDTFIPEATVQLYACTLPNGLLLHPADASTNKDCGQNGGTWKLVATTTTDSSGNYTFSGLRDGFYNVKVDTTTLPAGFTVTSAEADPAGNGAGSTCSTCDNQWNSDSANLGTFNSVDNSGGSDNITNVSFGYRNASNNGAVTGYVWNDRDGQGDWNAGEEPIAGVTVSLCSDSSCNTVTATTNTDANGFYSFGNVTPGTYYVRVDTTDLPGMSQSGDPDETGACTTCDSTTTSGFTVSANEVEGTYNFGYTGGLSIGDTVYADWDGDGTQESGEEGISGITVYLYRDWDGDGVIDSNDTLLATDTTDASGVYGFSNLPGNGAKYIVKVADGDIPSGYSQTGDPDEAGTCSTCDSQASVTLNTTNVDTADFGYQPQGFGSIGDTIWNDADADGTQDNDESGIQNVVVNLYQDQDGDGVIDPEDALVDTQTTDASGNYAFSNLPAGDFIVQVGSSNFNVGQPLANLTISGDPDSTKDSQHAVTLTAAQSYLDADFGYTSSSIGDFIWADYDGDGNPDPGEPGINGVVVELYADTDNDGNPDGAAIATTTTANNSSGAPGYYLFGGLGEGNYIVKVASSNFNAGGTLYGYTQTGDPDAPSQPCSGGDCDNTSLLEGYTAPDSTFFYGLQLGQNDLSHDFGYKPSGASIGDTLWIDTDGDNVRDAGEPGIADITIKLCSDASCTSVVATTSTDANGEYAFGGVADGTYYVQVDTSDPDWPGSLTQTYMPDGGNADNQADNVVVSGGNVTQIGTNSCSNCDLDVDFGYRFDGTNSLSGTVWHDTDSGGQTSGIGDIDADETVRYNGVPVYLWYCGADNTCGNSDDILVGSTTTASDGTYAFPNLADGTYRVVANANAYSLRGTSPTTTTDYDGNPATDPAVTFSGGGNSATRDFGFISTVDLGDLPSSYNLTKLAVDGARHTVGTLKLGSVADTDPDGQESPDATGDDNDGSNDDDGVTRTAGVKWSAGNNGGSVDITVSGCSGTCYVSAWIDWNHDGDFYDSGEQILTDQSVVNGTQTITFDIPSGTNIGATFNARFRLYERSTNGLARPTGLVTNGEVEDYQWQFAPTAITLTAFDGAVAHQRLTALVASALLTLMGMFVLWRRRH</sequence>
<feature type="domain" description="SD-repeat containing protein B" evidence="6">
    <location>
        <begin position="1636"/>
        <end position="1756"/>
    </location>
</feature>
<dbReference type="SUPFAM" id="SSF117074">
    <property type="entry name" value="Hypothetical protein PA1324"/>
    <property type="match status" value="8"/>
</dbReference>
<feature type="compositionally biased region" description="Acidic residues" evidence="4">
    <location>
        <begin position="1922"/>
        <end position="1944"/>
    </location>
</feature>
<evidence type="ECO:0000313" key="9">
    <source>
        <dbReference type="Proteomes" id="UP000050502"/>
    </source>
</evidence>
<feature type="domain" description="SD-repeat containing protein B" evidence="6">
    <location>
        <begin position="1248"/>
        <end position="1358"/>
    </location>
</feature>
<keyword evidence="3" id="KW-0732">Signal</keyword>
<evidence type="ECO:0000259" key="6">
    <source>
        <dbReference type="Pfam" id="PF17210"/>
    </source>
</evidence>
<gene>
    <name evidence="8" type="ORF">SE16_01375</name>
</gene>